<feature type="region of interest" description="Disordered" evidence="1">
    <location>
        <begin position="1370"/>
        <end position="1419"/>
    </location>
</feature>
<accession>A0AAN9BVJ8</accession>
<comment type="caution">
    <text evidence="3">The sequence shown here is derived from an EMBL/GenBank/DDBJ whole genome shotgun (WGS) entry which is preliminary data.</text>
</comment>
<gene>
    <name evidence="3" type="ORF">V1264_011687</name>
</gene>
<feature type="compositionally biased region" description="Basic and acidic residues" evidence="1">
    <location>
        <begin position="330"/>
        <end position="339"/>
    </location>
</feature>
<evidence type="ECO:0000313" key="3">
    <source>
        <dbReference type="EMBL" id="KAK7112199.1"/>
    </source>
</evidence>
<feature type="compositionally biased region" description="Basic and acidic residues" evidence="1">
    <location>
        <begin position="110"/>
        <end position="119"/>
    </location>
</feature>
<feature type="compositionally biased region" description="Basic residues" evidence="1">
    <location>
        <begin position="1"/>
        <end position="11"/>
    </location>
</feature>
<feature type="region of interest" description="Disordered" evidence="1">
    <location>
        <begin position="152"/>
        <end position="193"/>
    </location>
</feature>
<feature type="compositionally biased region" description="Polar residues" evidence="1">
    <location>
        <begin position="1078"/>
        <end position="1088"/>
    </location>
</feature>
<dbReference type="EMBL" id="JBAMIC010000002">
    <property type="protein sequence ID" value="KAK7112199.1"/>
    <property type="molecule type" value="Genomic_DNA"/>
</dbReference>
<feature type="compositionally biased region" description="Acidic residues" evidence="1">
    <location>
        <begin position="162"/>
        <end position="177"/>
    </location>
</feature>
<feature type="compositionally biased region" description="Low complexity" evidence="1">
    <location>
        <begin position="846"/>
        <end position="867"/>
    </location>
</feature>
<evidence type="ECO:0000256" key="1">
    <source>
        <dbReference type="SAM" id="MobiDB-lite"/>
    </source>
</evidence>
<feature type="compositionally biased region" description="Polar residues" evidence="1">
    <location>
        <begin position="772"/>
        <end position="793"/>
    </location>
</feature>
<dbReference type="Pfam" id="PF14652">
    <property type="entry name" value="DUF4457"/>
    <property type="match status" value="3"/>
</dbReference>
<dbReference type="PANTHER" id="PTHR21534">
    <property type="entry name" value="KATANIN-INTERACTING PROTEIN"/>
    <property type="match status" value="1"/>
</dbReference>
<feature type="compositionally biased region" description="Basic and acidic residues" evidence="1">
    <location>
        <begin position="12"/>
        <end position="26"/>
    </location>
</feature>
<feature type="compositionally biased region" description="Low complexity" evidence="1">
    <location>
        <begin position="178"/>
        <end position="193"/>
    </location>
</feature>
<feature type="compositionally biased region" description="Basic residues" evidence="1">
    <location>
        <begin position="914"/>
        <end position="924"/>
    </location>
</feature>
<feature type="compositionally biased region" description="Basic and acidic residues" evidence="1">
    <location>
        <begin position="898"/>
        <end position="913"/>
    </location>
</feature>
<feature type="compositionally biased region" description="Low complexity" evidence="1">
    <location>
        <begin position="463"/>
        <end position="478"/>
    </location>
</feature>
<feature type="compositionally biased region" description="Acidic residues" evidence="1">
    <location>
        <begin position="295"/>
        <end position="304"/>
    </location>
</feature>
<protein>
    <recommendedName>
        <fullName evidence="2">KATNIP domain-containing protein</fullName>
    </recommendedName>
</protein>
<feature type="region of interest" description="Disordered" evidence="1">
    <location>
        <begin position="293"/>
        <end position="416"/>
    </location>
</feature>
<proteinExistence type="predicted"/>
<feature type="region of interest" description="Disordered" evidence="1">
    <location>
        <begin position="110"/>
        <end position="131"/>
    </location>
</feature>
<feature type="compositionally biased region" description="Low complexity" evidence="1">
    <location>
        <begin position="988"/>
        <end position="1001"/>
    </location>
</feature>
<sequence length="1833" mass="203806">MDGHRSKHRRKWDQEKPSREMPVDAPAVKEEILPQYEEYLVLLQERNRLLKRLRRKDRKQIQVERKEKGFSIYVNGANSDLPTEAVAHSRPRVKTASDSGNPAVAKLQELRRKESEQNKRRVKTAPARERRRNWNVSSVEINTTEGNRRLKAPEILSGKYEDDFEESGSEDYDDNSDSEGVGDSLSSSTSSLSSARRQKVSYLKRVAAANRDVQENTLTLTLKDVHKLRQSLQKNAGIRQSMCLDINSESNETLASECICDSGGEANYSSDGEIEELDTLKAVKGNKLFCATDSESGETSEEDVLSQRYYQDTERSEEEKDDDEQNSEEAMDHHGREDSCYLYKESSSSQEEIKEECDRPPLRVNSYLNESSNDEEIMEEVNPLQDESESEHEPTIEEEDEIEEDLVPARESVSLDKDKARQFFAPNDTIVLEFNAPAVKTAGKVEKSLMLARKKDAGPDFPARSSLSKAPSSASASSGGVELSRQSGQSKSRPTMSAGRRSTESKEDSKAEASAVMRALQEENQQAAKFAKGSRPLPEPRKSRPGSSHSQPPMPSPKVSYQEPEKREDDNDPMSSIVQRVLSMPPKQQRDLMKTLTKIDDSVSEAEGLKLAANKLAKAGIPQRKEAFAKSEGADVRMEILSNWGNASRVGLTEIQLLSSSGSLLPVPSSGISVRGAHSQAGPPCVLFNGKTKTTKERNMWACQWTGKPVELCIHTQRSQLAALRIWNWNKSITALDVGVRHMRVFVDNDKVFDGEVDKGCGNHVFDYSKTIPVTTQPSTPARSLPSPITNNNNKEKSTAAKGSHPSKGDNPPHSPVPANSSRLVSPLKGGNPTVPNNGHHHTFRSISRSSASSASSSGSHPSRPSSQNEDRGQVRSKTRTIVRPSLGRQHSTGSDRSSPEDMGKEGIPEKKISRTPRVTKRMAARLGGKSSETDTSKSNADSYEQKPPLPPDKSVQRSGEKMTSSKSSDKLAPKNSKVPSLKSPRGGSTPSLKSSSSQQDGLDKEGTEHTSIVDQLKDMGTKENKRKKDIPHWLSPGEAAELKEKSSQENITTRLGGKKDDEDIQSLLDEEFAIFSQGGSVPSTPLPSHSPEKSKSVSNDADEEKDEVTPMQQIQKKRAQWRGKKQEDLEDEWGSLSFFNKSHRGRLSLDMADDILDEYLAPSKKPEGVTQLPIPEEGFSDDEDSFVIPELPTGQELVINILSTWGDKHYVGMTSVQVFASTGEQVNVKKITADPLDINILPEYDRDPRVVKNLVDGTNRTRDDTNMWLTPFTSGKNHFVYITMIKPYSIALIRIWNYNKSRIHSYRGAKDIEVKLDGKVIFKGEIARACGGIEGGTEAFGDTILFSTDEGILEAVSKNDDAFEGDMLSEGEEDVPFQRPSTADNEDEDDDDRPFTRAAGVLSKKKEEKKEPTPRPGTSMVTFAGDILVYKTHKLELNFTATWGDMHYLGLTALEVVGKEGEPLPVTMSMISAHPHDVRHLKGHEQDDRTLDKLIDGTAVTMSDEHMWLIPFTEGKNHTVTITFPKETLVSGLRIWNYNKSPEDTYRGARIAHVSVNDRVISPPEGLLIRKGPGNCHFDFAQEINFTPPNPGQNTQRNADGPDAAQMPCGFIYQLQLFCTWGDPYYVGLNGIEFYDASYNKINMTESNISAYPNSVNVLEQITNDVRTPDKLIDGENDTMDGRHMWLAPVLPGMLNRVYVIFDQPTTVSMIKIWNYSKSPLRGIKDFALLVDDLLVYNGMLEAVKTAARGILPTCQGPQRYHTILFTDDPELVRREKNTVINNQAEDQDVQLLNDKKIVTKHADPKKASAGKPVNQALRPKTGVVETRKHRR</sequence>
<feature type="domain" description="KATNIP" evidence="2">
    <location>
        <begin position="1200"/>
        <end position="1355"/>
    </location>
</feature>
<feature type="region of interest" description="Disordered" evidence="1">
    <location>
        <begin position="772"/>
        <end position="1126"/>
    </location>
</feature>
<reference evidence="3 4" key="1">
    <citation type="submission" date="2024-02" db="EMBL/GenBank/DDBJ databases">
        <title>Chromosome-scale genome assembly of the rough periwinkle Littorina saxatilis.</title>
        <authorList>
            <person name="De Jode A."/>
            <person name="Faria R."/>
            <person name="Formenti G."/>
            <person name="Sims Y."/>
            <person name="Smith T.P."/>
            <person name="Tracey A."/>
            <person name="Wood J.M.D."/>
            <person name="Zagrodzka Z.B."/>
            <person name="Johannesson K."/>
            <person name="Butlin R.K."/>
            <person name="Leder E.H."/>
        </authorList>
    </citation>
    <scope>NUCLEOTIDE SEQUENCE [LARGE SCALE GENOMIC DNA]</scope>
    <source>
        <strain evidence="3">Snail1</strain>
        <tissue evidence="3">Muscle</tissue>
    </source>
</reference>
<evidence type="ECO:0000259" key="2">
    <source>
        <dbReference type="Pfam" id="PF14652"/>
    </source>
</evidence>
<feature type="domain" description="KATNIP" evidence="2">
    <location>
        <begin position="1438"/>
        <end position="1744"/>
    </location>
</feature>
<feature type="region of interest" description="Disordered" evidence="1">
    <location>
        <begin position="1"/>
        <end position="26"/>
    </location>
</feature>
<dbReference type="InterPro" id="IPR027859">
    <property type="entry name" value="KATNIP_dom"/>
</dbReference>
<organism evidence="3 4">
    <name type="scientific">Littorina saxatilis</name>
    <dbReference type="NCBI Taxonomy" id="31220"/>
    <lineage>
        <taxon>Eukaryota</taxon>
        <taxon>Metazoa</taxon>
        <taxon>Spiralia</taxon>
        <taxon>Lophotrochozoa</taxon>
        <taxon>Mollusca</taxon>
        <taxon>Gastropoda</taxon>
        <taxon>Caenogastropoda</taxon>
        <taxon>Littorinimorpha</taxon>
        <taxon>Littorinoidea</taxon>
        <taxon>Littorinidae</taxon>
        <taxon>Littorina</taxon>
    </lineage>
</organism>
<feature type="compositionally biased region" description="Polar residues" evidence="1">
    <location>
        <begin position="484"/>
        <end position="495"/>
    </location>
</feature>
<evidence type="ECO:0000313" key="4">
    <source>
        <dbReference type="Proteomes" id="UP001374579"/>
    </source>
</evidence>
<feature type="region of interest" description="Disordered" evidence="1">
    <location>
        <begin position="456"/>
        <end position="573"/>
    </location>
</feature>
<feature type="region of interest" description="Disordered" evidence="1">
    <location>
        <begin position="1802"/>
        <end position="1833"/>
    </location>
</feature>
<feature type="domain" description="KATNIP" evidence="2">
    <location>
        <begin position="639"/>
        <end position="794"/>
    </location>
</feature>
<feature type="compositionally biased region" description="Acidic residues" evidence="1">
    <location>
        <begin position="386"/>
        <end position="406"/>
    </location>
</feature>
<feature type="compositionally biased region" description="Acidic residues" evidence="1">
    <location>
        <begin position="1063"/>
        <end position="1073"/>
    </location>
</feature>
<dbReference type="InterPro" id="IPR026704">
    <property type="entry name" value="KATNIP"/>
</dbReference>
<feature type="compositionally biased region" description="Acidic residues" evidence="1">
    <location>
        <begin position="319"/>
        <end position="329"/>
    </location>
</feature>
<keyword evidence="4" id="KW-1185">Reference proteome</keyword>
<feature type="compositionally biased region" description="Basic and acidic residues" evidence="1">
    <location>
        <begin position="1405"/>
        <end position="1414"/>
    </location>
</feature>
<dbReference type="Proteomes" id="UP001374579">
    <property type="component" value="Unassembled WGS sequence"/>
</dbReference>
<name>A0AAN9BVJ8_9CAEN</name>
<dbReference type="PANTHER" id="PTHR21534:SF0">
    <property type="entry name" value="KATANIN-INTERACTING PROTEIN"/>
    <property type="match status" value="1"/>
</dbReference>
<feature type="compositionally biased region" description="Basic and acidic residues" evidence="1">
    <location>
        <begin position="501"/>
        <end position="511"/>
    </location>
</feature>